<keyword evidence="3" id="KW-1185">Reference proteome</keyword>
<name>A0A8J4DI09_9ACTN</name>
<reference evidence="2" key="1">
    <citation type="submission" date="2021-01" db="EMBL/GenBank/DDBJ databases">
        <title>Whole genome shotgun sequence of Spirilliplanes yamanashiensis NBRC 15828.</title>
        <authorList>
            <person name="Komaki H."/>
            <person name="Tamura T."/>
        </authorList>
    </citation>
    <scope>NUCLEOTIDE SEQUENCE</scope>
    <source>
        <strain evidence="2">NBRC 15828</strain>
    </source>
</reference>
<gene>
    <name evidence="2" type="ORF">Sya03_09120</name>
</gene>
<feature type="transmembrane region" description="Helical" evidence="1">
    <location>
        <begin position="80"/>
        <end position="97"/>
    </location>
</feature>
<feature type="transmembrane region" description="Helical" evidence="1">
    <location>
        <begin position="133"/>
        <end position="149"/>
    </location>
</feature>
<keyword evidence="1" id="KW-0472">Membrane</keyword>
<dbReference type="AlphaFoldDB" id="A0A8J4DI09"/>
<dbReference type="Proteomes" id="UP000652013">
    <property type="component" value="Unassembled WGS sequence"/>
</dbReference>
<dbReference type="EMBL" id="BOOY01000005">
    <property type="protein sequence ID" value="GIJ01560.1"/>
    <property type="molecule type" value="Genomic_DNA"/>
</dbReference>
<proteinExistence type="predicted"/>
<dbReference type="RefSeq" id="WP_203936887.1">
    <property type="nucleotide sequence ID" value="NZ_BAAAGJ010000005.1"/>
</dbReference>
<evidence type="ECO:0000313" key="3">
    <source>
        <dbReference type="Proteomes" id="UP000652013"/>
    </source>
</evidence>
<organism evidence="2 3">
    <name type="scientific">Spirilliplanes yamanashiensis</name>
    <dbReference type="NCBI Taxonomy" id="42233"/>
    <lineage>
        <taxon>Bacteria</taxon>
        <taxon>Bacillati</taxon>
        <taxon>Actinomycetota</taxon>
        <taxon>Actinomycetes</taxon>
        <taxon>Micromonosporales</taxon>
        <taxon>Micromonosporaceae</taxon>
        <taxon>Spirilliplanes</taxon>
    </lineage>
</organism>
<feature type="transmembrane region" description="Helical" evidence="1">
    <location>
        <begin position="40"/>
        <end position="60"/>
    </location>
</feature>
<sequence>MTGVALHLRARRVPAALVAGALSTAILWAAWVWLSDAAEIAVEVTVPAILFAVAAAATTLGGADEDLERTAARRWPPRRALHLLAALSAVLLLVVAAELTATSFAGPRIVLRDAAGLLGLAALGAVASGASRAWFGPVAWALAAIALRGGESTAMQVVTWPVQPETSRAATVTAAVLAVAGGVAYAVRGARARPAD</sequence>
<feature type="transmembrane region" description="Helical" evidence="1">
    <location>
        <begin position="12"/>
        <end position="34"/>
    </location>
</feature>
<feature type="transmembrane region" description="Helical" evidence="1">
    <location>
        <begin position="109"/>
        <end position="126"/>
    </location>
</feature>
<comment type="caution">
    <text evidence="2">The sequence shown here is derived from an EMBL/GenBank/DDBJ whole genome shotgun (WGS) entry which is preliminary data.</text>
</comment>
<keyword evidence="1" id="KW-0812">Transmembrane</keyword>
<accession>A0A8J4DI09</accession>
<protein>
    <submittedName>
        <fullName evidence="2">Uncharacterized protein</fullName>
    </submittedName>
</protein>
<feature type="transmembrane region" description="Helical" evidence="1">
    <location>
        <begin position="169"/>
        <end position="187"/>
    </location>
</feature>
<evidence type="ECO:0000256" key="1">
    <source>
        <dbReference type="SAM" id="Phobius"/>
    </source>
</evidence>
<evidence type="ECO:0000313" key="2">
    <source>
        <dbReference type="EMBL" id="GIJ01560.1"/>
    </source>
</evidence>
<keyword evidence="1" id="KW-1133">Transmembrane helix</keyword>